<keyword evidence="2" id="KW-0963">Cytoplasm</keyword>
<feature type="region of interest" description="Disordered" evidence="3">
    <location>
        <begin position="123"/>
        <end position="206"/>
    </location>
</feature>
<feature type="signal peptide" evidence="5">
    <location>
        <begin position="1"/>
        <end position="30"/>
    </location>
</feature>
<gene>
    <name evidence="7" type="ORF">ACEZDJ_18315</name>
</gene>
<dbReference type="InterPro" id="IPR013783">
    <property type="entry name" value="Ig-like_fold"/>
</dbReference>
<evidence type="ECO:0000259" key="6">
    <source>
        <dbReference type="Pfam" id="PF15780"/>
    </source>
</evidence>
<dbReference type="NCBIfam" id="NF012200">
    <property type="entry name" value="choice_anch_D"/>
    <property type="match status" value="1"/>
</dbReference>
<dbReference type="InterPro" id="IPR017868">
    <property type="entry name" value="Filamin/ABP280_repeat-like"/>
</dbReference>
<keyword evidence="8" id="KW-1185">Reference proteome</keyword>
<reference evidence="7 8" key="1">
    <citation type="submission" date="2024-09" db="EMBL/GenBank/DDBJ databases">
        <authorList>
            <person name="Lee S.D."/>
        </authorList>
    </citation>
    <scope>NUCLEOTIDE SEQUENCE [LARGE SCALE GENOMIC DNA]</scope>
    <source>
        <strain evidence="7 8">N1-5</strain>
    </source>
</reference>
<proteinExistence type="predicted"/>
<feature type="domain" description="Abnormal spindle-like microcephaly-associated protein ASH" evidence="6">
    <location>
        <begin position="55"/>
        <end position="135"/>
    </location>
</feature>
<protein>
    <submittedName>
        <fullName evidence="7">Choice-of-anchor D domain-containing protein</fullName>
    </submittedName>
</protein>
<name>A0ABV6UP45_9ACTN</name>
<evidence type="ECO:0000256" key="4">
    <source>
        <dbReference type="SAM" id="Phobius"/>
    </source>
</evidence>
<evidence type="ECO:0000256" key="5">
    <source>
        <dbReference type="SAM" id="SignalP"/>
    </source>
</evidence>
<evidence type="ECO:0000313" key="8">
    <source>
        <dbReference type="Proteomes" id="UP001592528"/>
    </source>
</evidence>
<dbReference type="PROSITE" id="PS50194">
    <property type="entry name" value="FILAMIN_REPEAT"/>
    <property type="match status" value="1"/>
</dbReference>
<dbReference type="RefSeq" id="WP_084714273.1">
    <property type="nucleotide sequence ID" value="NZ_JBHEZZ010000009.1"/>
</dbReference>
<dbReference type="Gene3D" id="2.60.40.10">
    <property type="entry name" value="Immunoglobulins"/>
    <property type="match status" value="1"/>
</dbReference>
<evidence type="ECO:0000256" key="2">
    <source>
        <dbReference type="ARBA" id="ARBA00022490"/>
    </source>
</evidence>
<dbReference type="Pfam" id="PF15780">
    <property type="entry name" value="ASH"/>
    <property type="match status" value="1"/>
</dbReference>
<accession>A0ABV6UP45</accession>
<dbReference type="EMBL" id="JBHEZZ010000009">
    <property type="protein sequence ID" value="MFC1403248.1"/>
    <property type="molecule type" value="Genomic_DNA"/>
</dbReference>
<dbReference type="Proteomes" id="UP001592528">
    <property type="component" value="Unassembled WGS sequence"/>
</dbReference>
<feature type="transmembrane region" description="Helical" evidence="4">
    <location>
        <begin position="209"/>
        <end position="229"/>
    </location>
</feature>
<evidence type="ECO:0000313" key="7">
    <source>
        <dbReference type="EMBL" id="MFC1403248.1"/>
    </source>
</evidence>
<feature type="compositionally biased region" description="Low complexity" evidence="3">
    <location>
        <begin position="164"/>
        <end position="192"/>
    </location>
</feature>
<dbReference type="InterPro" id="IPR031549">
    <property type="entry name" value="ASH"/>
</dbReference>
<comment type="caution">
    <text evidence="7">The sequence shown here is derived from an EMBL/GenBank/DDBJ whole genome shotgun (WGS) entry which is preliminary data.</text>
</comment>
<sequence>MSSQRRQVRHAVSALVLCVAALAVAPPAHADSSPYPGPGAVRLRAVGDVTLTGGSFGEVAVGQSGTVVLILANHSASGSAGFDGIPLTLPPGVTRTGGTCDLEAALVAGDSCTIELTWTPTAEGPYTGTVSLTADEDPNPPYTVSAQVSGTTPVTPTAPPSPSPSHSATPTATAPATVRPSRTASTAAASPSRNERPRLASTGSSATRATVIGTAGLLLVAAGAVLVRLRRSRRGTHQ</sequence>
<evidence type="ECO:0000256" key="1">
    <source>
        <dbReference type="ARBA" id="ARBA00004496"/>
    </source>
</evidence>
<evidence type="ECO:0000256" key="3">
    <source>
        <dbReference type="SAM" id="MobiDB-lite"/>
    </source>
</evidence>
<keyword evidence="4" id="KW-0472">Membrane</keyword>
<keyword evidence="4" id="KW-0812">Transmembrane</keyword>
<organism evidence="7 8">
    <name type="scientific">Streptacidiphilus cavernicola</name>
    <dbReference type="NCBI Taxonomy" id="3342716"/>
    <lineage>
        <taxon>Bacteria</taxon>
        <taxon>Bacillati</taxon>
        <taxon>Actinomycetota</taxon>
        <taxon>Actinomycetes</taxon>
        <taxon>Kitasatosporales</taxon>
        <taxon>Streptomycetaceae</taxon>
        <taxon>Streptacidiphilus</taxon>
    </lineage>
</organism>
<feature type="chain" id="PRO_5047224055" evidence="5">
    <location>
        <begin position="31"/>
        <end position="238"/>
    </location>
</feature>
<keyword evidence="5" id="KW-0732">Signal</keyword>
<keyword evidence="4" id="KW-1133">Transmembrane helix</keyword>
<comment type="subcellular location">
    <subcellularLocation>
        <location evidence="1">Cytoplasm</location>
    </subcellularLocation>
</comment>